<organism evidence="5">
    <name type="scientific">Granulicella tundricola (strain ATCC BAA-1859 / DSM 23138 / MP5ACTX9)</name>
    <dbReference type="NCBI Taxonomy" id="1198114"/>
    <lineage>
        <taxon>Bacteria</taxon>
        <taxon>Pseudomonadati</taxon>
        <taxon>Acidobacteriota</taxon>
        <taxon>Terriglobia</taxon>
        <taxon>Terriglobales</taxon>
        <taxon>Acidobacteriaceae</taxon>
        <taxon>Granulicella</taxon>
    </lineage>
</organism>
<keyword evidence="1 3" id="KW-0963">Cytoplasm</keyword>
<dbReference type="GO" id="GO:0009252">
    <property type="term" value="P:peptidoglycan biosynthetic process"/>
    <property type="evidence" value="ECO:0007669"/>
    <property type="project" value="UniProtKB-UniRule"/>
</dbReference>
<comment type="function">
    <text evidence="3">A probable RNA chaperone. Forms a complex with KhpB which binds to cellular RNA and controls its expression. Plays a role in peptidoglycan (PG) homeostasis and cell length regulation.</text>
</comment>
<dbReference type="PROSITE" id="PS50084">
    <property type="entry name" value="KH_TYPE_1"/>
    <property type="match status" value="1"/>
</dbReference>
<comment type="subcellular location">
    <subcellularLocation>
        <location evidence="3">Cytoplasm</location>
    </subcellularLocation>
</comment>
<evidence type="ECO:0000256" key="3">
    <source>
        <dbReference type="HAMAP-Rule" id="MF_00088"/>
    </source>
</evidence>
<keyword evidence="3" id="KW-0143">Chaperone</keyword>
<dbReference type="SUPFAM" id="SSF54814">
    <property type="entry name" value="Prokaryotic type KH domain (KH-domain type II)"/>
    <property type="match status" value="1"/>
</dbReference>
<dbReference type="Gene3D" id="3.30.300.20">
    <property type="match status" value="1"/>
</dbReference>
<dbReference type="KEGG" id="acm:AciX9_1994"/>
<accession>E8X185</accession>
<keyword evidence="5" id="KW-1185">Reference proteome</keyword>
<reference evidence="5" key="1">
    <citation type="submission" date="2011-01" db="EMBL/GenBank/DDBJ databases">
        <title>Complete sequence of chromosome of Acidobacterium sp. MP5ACTX9.</title>
        <authorList>
            <consortium name="US DOE Joint Genome Institute"/>
            <person name="Lucas S."/>
            <person name="Copeland A."/>
            <person name="Lapidus A."/>
            <person name="Cheng J.-F."/>
            <person name="Goodwin L."/>
            <person name="Pitluck S."/>
            <person name="Teshima H."/>
            <person name="Detter J.C."/>
            <person name="Han C."/>
            <person name="Tapia R."/>
            <person name="Land M."/>
            <person name="Hauser L."/>
            <person name="Kyrpides N."/>
            <person name="Ivanova N."/>
            <person name="Ovchinnikova G."/>
            <person name="Pagani I."/>
            <person name="Rawat S.R."/>
            <person name="Mannisto M."/>
            <person name="Haggblom M.M."/>
            <person name="Woyke T."/>
        </authorList>
    </citation>
    <scope>NUCLEOTIDE SEQUENCE [LARGE SCALE GENOMIC DNA]</scope>
    <source>
        <strain evidence="5">MP5ACTX9</strain>
    </source>
</reference>
<dbReference type="PaxDb" id="1198114-AciX9_1994"/>
<protein>
    <recommendedName>
        <fullName evidence="3">RNA-binding protein KhpA</fullName>
    </recommendedName>
    <alternativeName>
        <fullName evidence="3">KH-domain protein A</fullName>
    </alternativeName>
</protein>
<proteinExistence type="inferred from homology"/>
<dbReference type="GO" id="GO:0008360">
    <property type="term" value="P:regulation of cell shape"/>
    <property type="evidence" value="ECO:0007669"/>
    <property type="project" value="UniProtKB-KW"/>
</dbReference>
<dbReference type="HOGENOM" id="CLU_132074_1_0_0"/>
<comment type="subunit">
    <text evidence="3">Forms a complex with KhpB.</text>
</comment>
<dbReference type="EMBL" id="CP002480">
    <property type="protein sequence ID" value="ADW69039.1"/>
    <property type="molecule type" value="Genomic_DNA"/>
</dbReference>
<dbReference type="GO" id="GO:0005737">
    <property type="term" value="C:cytoplasm"/>
    <property type="evidence" value="ECO:0007669"/>
    <property type="project" value="UniProtKB-SubCell"/>
</dbReference>
<dbReference type="HAMAP" id="MF_00088">
    <property type="entry name" value="KhpA"/>
    <property type="match status" value="1"/>
</dbReference>
<dbReference type="Proteomes" id="UP000000343">
    <property type="component" value="Chromosome"/>
</dbReference>
<dbReference type="InterPro" id="IPR009019">
    <property type="entry name" value="KH_sf_prok-type"/>
</dbReference>
<dbReference type="AlphaFoldDB" id="E8X185"/>
<dbReference type="InterPro" id="IPR015946">
    <property type="entry name" value="KH_dom-like_a/b"/>
</dbReference>
<dbReference type="STRING" id="1198114.AciX9_1994"/>
<gene>
    <name evidence="3" type="primary">khpA</name>
    <name evidence="4" type="ordered locus">AciX9_1994</name>
</gene>
<dbReference type="Pfam" id="PF13083">
    <property type="entry name" value="KH_KhpA-B"/>
    <property type="match status" value="1"/>
</dbReference>
<dbReference type="eggNOG" id="COG1837">
    <property type="taxonomic scope" value="Bacteria"/>
</dbReference>
<dbReference type="InterPro" id="IPR020627">
    <property type="entry name" value="KhpA"/>
</dbReference>
<dbReference type="PANTHER" id="PTHR34654:SF1">
    <property type="entry name" value="RNA-BINDING PROTEIN KHPA"/>
    <property type="match status" value="1"/>
</dbReference>
<keyword evidence="3" id="KW-0961">Cell wall biogenesis/degradation</keyword>
<evidence type="ECO:0000313" key="5">
    <source>
        <dbReference type="Proteomes" id="UP000000343"/>
    </source>
</evidence>
<dbReference type="RefSeq" id="WP_013580358.1">
    <property type="nucleotide sequence ID" value="NC_015064.1"/>
</dbReference>
<dbReference type="GO" id="GO:0071555">
    <property type="term" value="P:cell wall organization"/>
    <property type="evidence" value="ECO:0007669"/>
    <property type="project" value="UniProtKB-KW"/>
</dbReference>
<evidence type="ECO:0000256" key="2">
    <source>
        <dbReference type="ARBA" id="ARBA00022884"/>
    </source>
</evidence>
<dbReference type="GO" id="GO:0003723">
    <property type="term" value="F:RNA binding"/>
    <property type="evidence" value="ECO:0007669"/>
    <property type="project" value="UniProtKB-UniRule"/>
</dbReference>
<dbReference type="PANTHER" id="PTHR34654">
    <property type="entry name" value="UPF0109 PROTEIN SCO5592"/>
    <property type="match status" value="1"/>
</dbReference>
<comment type="similarity">
    <text evidence="3">Belongs to the KhpA RNA-binding protein family.</text>
</comment>
<keyword evidence="2 3" id="KW-0694">RNA-binding</keyword>
<evidence type="ECO:0000256" key="1">
    <source>
        <dbReference type="ARBA" id="ARBA00022490"/>
    </source>
</evidence>
<evidence type="ECO:0000313" key="4">
    <source>
        <dbReference type="EMBL" id="ADW69039.1"/>
    </source>
</evidence>
<sequence length="83" mass="8912">MVDIERTGAALSEIIKLMVGRPNEVVLSIATTELGKVVYRVTVATDDVGSIIGKNGRTATSLRNVLHVIALRTDLKISLEIVP</sequence>
<keyword evidence="3" id="KW-0133">Cell shape</keyword>
<name>E8X185_GRATM</name>